<keyword evidence="2 3" id="KW-0732">Signal</keyword>
<keyword evidence="5" id="KW-1185">Reference proteome</keyword>
<feature type="chain" id="PRO_5039179941" evidence="3">
    <location>
        <begin position="24"/>
        <end position="595"/>
    </location>
</feature>
<protein>
    <submittedName>
        <fullName evidence="4">Dextranase</fullName>
    </submittedName>
</protein>
<feature type="signal peptide" evidence="3">
    <location>
        <begin position="1"/>
        <end position="23"/>
    </location>
</feature>
<dbReference type="InterPro" id="IPR013783">
    <property type="entry name" value="Ig-like_fold"/>
</dbReference>
<proteinExistence type="inferred from homology"/>
<dbReference type="InterPro" id="IPR013780">
    <property type="entry name" value="Glyco_hydro_b"/>
</dbReference>
<evidence type="ECO:0000256" key="3">
    <source>
        <dbReference type="SAM" id="SignalP"/>
    </source>
</evidence>
<dbReference type="AlphaFoldDB" id="A0A368W7Z6"/>
<dbReference type="Proteomes" id="UP000252415">
    <property type="component" value="Unassembled WGS sequence"/>
</dbReference>
<dbReference type="OrthoDB" id="9778932at2"/>
<dbReference type="Gene3D" id="2.60.40.1180">
    <property type="entry name" value="Golgi alpha-mannosidase II"/>
    <property type="match status" value="1"/>
</dbReference>
<evidence type="ECO:0000256" key="2">
    <source>
        <dbReference type="ARBA" id="ARBA00022729"/>
    </source>
</evidence>
<evidence type="ECO:0000313" key="4">
    <source>
        <dbReference type="EMBL" id="RCW48554.1"/>
    </source>
</evidence>
<dbReference type="CDD" id="cd14745">
    <property type="entry name" value="GH66"/>
    <property type="match status" value="1"/>
</dbReference>
<comment type="caution">
    <text evidence="4">The sequence shown here is derived from an EMBL/GenBank/DDBJ whole genome shotgun (WGS) entry which is preliminary data.</text>
</comment>
<dbReference type="RefSeq" id="WP_114380143.1">
    <property type="nucleotide sequence ID" value="NZ_QPJD01000006.1"/>
</dbReference>
<dbReference type="InterPro" id="IPR025092">
    <property type="entry name" value="Glyco_hydro_66"/>
</dbReference>
<evidence type="ECO:0000256" key="1">
    <source>
        <dbReference type="ARBA" id="ARBA00010837"/>
    </source>
</evidence>
<reference evidence="4 5" key="1">
    <citation type="submission" date="2018-07" db="EMBL/GenBank/DDBJ databases">
        <title>Genomic Encyclopedia of Type Strains, Phase III (KMG-III): the genomes of soil and plant-associated and newly described type strains.</title>
        <authorList>
            <person name="Whitman W."/>
        </authorList>
    </citation>
    <scope>NUCLEOTIDE SEQUENCE [LARGE SCALE GENOMIC DNA]</scope>
    <source>
        <strain evidence="4 5">CECT 7506</strain>
    </source>
</reference>
<comment type="similarity">
    <text evidence="1">Belongs to the glycosyl hydrolase 66 family.</text>
</comment>
<dbReference type="EMBL" id="QPJD01000006">
    <property type="protein sequence ID" value="RCW48554.1"/>
    <property type="molecule type" value="Genomic_DNA"/>
</dbReference>
<name>A0A368W7Z6_9BACL</name>
<accession>A0A368W7Z6</accession>
<dbReference type="Gene3D" id="2.60.40.10">
    <property type="entry name" value="Immunoglobulins"/>
    <property type="match status" value="1"/>
</dbReference>
<evidence type="ECO:0000313" key="5">
    <source>
        <dbReference type="Proteomes" id="UP000252415"/>
    </source>
</evidence>
<dbReference type="PROSITE" id="PS51257">
    <property type="entry name" value="PROKAR_LIPOPROTEIN"/>
    <property type="match status" value="1"/>
</dbReference>
<dbReference type="Gene3D" id="3.20.20.80">
    <property type="entry name" value="Glycosidases"/>
    <property type="match status" value="1"/>
</dbReference>
<organism evidence="4 5">
    <name type="scientific">Paenibacillus prosopidis</name>
    <dbReference type="NCBI Taxonomy" id="630520"/>
    <lineage>
        <taxon>Bacteria</taxon>
        <taxon>Bacillati</taxon>
        <taxon>Bacillota</taxon>
        <taxon>Bacilli</taxon>
        <taxon>Bacillales</taxon>
        <taxon>Paenibacillaceae</taxon>
        <taxon>Paenibacillus</taxon>
    </lineage>
</organism>
<gene>
    <name evidence="4" type="ORF">DFP97_106256</name>
</gene>
<sequence length="595" mass="67085">MNLNRKKMKAAAAAAISCFVMLAAGCSEQKEIRAETVESQGIMSRLSTDKAAYRPGDKVNFTLELSKAEPKAKIVVQYRHLGEMIGEQEVKADGDQIKWDWAPPKEDGTGYMAEVFVTAGGEVKDHQNIAVDVSADWSKFPRYGYLADFHSMSEEELAGVIERLNRFHINGIQFYDWQYKHHEPLKMDGNEPAPEWPDIANRPVALDTVKGYIERAHSKNMMAMNYNLLFGAYEGAEADGVKQEWALYKDPTQTNQDKHPLPDSWASDIMLYDPSNAEWQSYMIDKEIEVFKHLKFDGWHVDQLGDRGALWNAKGESAKLTQGYVSFLKAAKEKLDVDYVMNAVGQYGQAFMAPQAPLEFLYTEVWDGHPKYSSLKDIIDQNSRFSKNKLNTVLAAYMNYDLADAQGEFNTPGVLLTDAVIFASGGSHLELGENMLAKEYFPNKNLSIPAELEEQLTRYYDFLTAYQNILRDGLEESDAVAESAGAVEVSESAEQGNVWSFAKRKEGSDIVHFINFSDATTMDWRDNKGEQAVPAELRNVDISIQTEREVAGIMFASPDYYNGSPVKLSFEQQDGSVKLKLPGLKYWDLLQIHYK</sequence>
<dbReference type="Pfam" id="PF13199">
    <property type="entry name" value="Glyco_hydro_66"/>
    <property type="match status" value="1"/>
</dbReference>